<evidence type="ECO:0000256" key="5">
    <source>
        <dbReference type="ARBA" id="ARBA00023239"/>
    </source>
</evidence>
<dbReference type="SUPFAM" id="SSF48576">
    <property type="entry name" value="Terpenoid synthases"/>
    <property type="match status" value="1"/>
</dbReference>
<dbReference type="PANTHER" id="PTHR35201">
    <property type="entry name" value="TERPENE SYNTHASE"/>
    <property type="match status" value="1"/>
</dbReference>
<evidence type="ECO:0000313" key="8">
    <source>
        <dbReference type="Proteomes" id="UP000807469"/>
    </source>
</evidence>
<dbReference type="Pfam" id="PF19086">
    <property type="entry name" value="Terpene_syn_C_2"/>
    <property type="match status" value="1"/>
</dbReference>
<keyword evidence="4 6" id="KW-0460">Magnesium</keyword>
<dbReference type="GO" id="GO:0008299">
    <property type="term" value="P:isoprenoid biosynthetic process"/>
    <property type="evidence" value="ECO:0007669"/>
    <property type="project" value="UniProtKB-ARBA"/>
</dbReference>
<dbReference type="InterPro" id="IPR034686">
    <property type="entry name" value="Terpene_cyclase-like_2"/>
</dbReference>
<comment type="similarity">
    <text evidence="2 6">Belongs to the terpene synthase family.</text>
</comment>
<keyword evidence="3 6" id="KW-0479">Metal-binding</keyword>
<dbReference type="SFLD" id="SFLDG01020">
    <property type="entry name" value="Terpene_Cyclase_Like_2"/>
    <property type="match status" value="1"/>
</dbReference>
<dbReference type="PANTHER" id="PTHR35201:SF4">
    <property type="entry name" value="BETA-PINACENE SYNTHASE-RELATED"/>
    <property type="match status" value="1"/>
</dbReference>
<evidence type="ECO:0000256" key="4">
    <source>
        <dbReference type="ARBA" id="ARBA00022842"/>
    </source>
</evidence>
<evidence type="ECO:0000256" key="6">
    <source>
        <dbReference type="RuleBase" id="RU366034"/>
    </source>
</evidence>
<evidence type="ECO:0000256" key="2">
    <source>
        <dbReference type="ARBA" id="ARBA00006333"/>
    </source>
</evidence>
<proteinExistence type="inferred from homology"/>
<dbReference type="Gene3D" id="1.10.600.10">
    <property type="entry name" value="Farnesyl Diphosphate Synthase"/>
    <property type="match status" value="1"/>
</dbReference>
<name>A0A9P6D309_9AGAR</name>
<organism evidence="7 8">
    <name type="scientific">Pholiota conissans</name>
    <dbReference type="NCBI Taxonomy" id="109636"/>
    <lineage>
        <taxon>Eukaryota</taxon>
        <taxon>Fungi</taxon>
        <taxon>Dikarya</taxon>
        <taxon>Basidiomycota</taxon>
        <taxon>Agaricomycotina</taxon>
        <taxon>Agaricomycetes</taxon>
        <taxon>Agaricomycetidae</taxon>
        <taxon>Agaricales</taxon>
        <taxon>Agaricineae</taxon>
        <taxon>Strophariaceae</taxon>
        <taxon>Pholiota</taxon>
    </lineage>
</organism>
<evidence type="ECO:0000256" key="3">
    <source>
        <dbReference type="ARBA" id="ARBA00022723"/>
    </source>
</evidence>
<gene>
    <name evidence="7" type="ORF">BDN70DRAFT_803110</name>
</gene>
<dbReference type="GO" id="GO:0046872">
    <property type="term" value="F:metal ion binding"/>
    <property type="evidence" value="ECO:0007669"/>
    <property type="project" value="UniProtKB-KW"/>
</dbReference>
<evidence type="ECO:0000256" key="1">
    <source>
        <dbReference type="ARBA" id="ARBA00001946"/>
    </source>
</evidence>
<dbReference type="AlphaFoldDB" id="A0A9P6D309"/>
<comment type="cofactor">
    <cofactor evidence="1 6">
        <name>Mg(2+)</name>
        <dbReference type="ChEBI" id="CHEBI:18420"/>
    </cofactor>
</comment>
<keyword evidence="5 6" id="KW-0456">Lyase</keyword>
<comment type="caution">
    <text evidence="7">The sequence shown here is derived from an EMBL/GenBank/DDBJ whole genome shotgun (WGS) entry which is preliminary data.</text>
</comment>
<keyword evidence="8" id="KW-1185">Reference proteome</keyword>
<reference evidence="7" key="1">
    <citation type="submission" date="2020-11" db="EMBL/GenBank/DDBJ databases">
        <authorList>
            <consortium name="DOE Joint Genome Institute"/>
            <person name="Ahrendt S."/>
            <person name="Riley R."/>
            <person name="Andreopoulos W."/>
            <person name="Labutti K."/>
            <person name="Pangilinan J."/>
            <person name="Ruiz-Duenas F.J."/>
            <person name="Barrasa J.M."/>
            <person name="Sanchez-Garcia M."/>
            <person name="Camarero S."/>
            <person name="Miyauchi S."/>
            <person name="Serrano A."/>
            <person name="Linde D."/>
            <person name="Babiker R."/>
            <person name="Drula E."/>
            <person name="Ayuso-Fernandez I."/>
            <person name="Pacheco R."/>
            <person name="Padilla G."/>
            <person name="Ferreira P."/>
            <person name="Barriuso J."/>
            <person name="Kellner H."/>
            <person name="Castanera R."/>
            <person name="Alfaro M."/>
            <person name="Ramirez L."/>
            <person name="Pisabarro A.G."/>
            <person name="Kuo A."/>
            <person name="Tritt A."/>
            <person name="Lipzen A."/>
            <person name="He G."/>
            <person name="Yan M."/>
            <person name="Ng V."/>
            <person name="Cullen D."/>
            <person name="Martin F."/>
            <person name="Rosso M.-N."/>
            <person name="Henrissat B."/>
            <person name="Hibbett D."/>
            <person name="Martinez A.T."/>
            <person name="Grigoriev I.V."/>
        </authorList>
    </citation>
    <scope>NUCLEOTIDE SEQUENCE</scope>
    <source>
        <strain evidence="7">CIRM-BRFM 674</strain>
    </source>
</reference>
<dbReference type="EMBL" id="MU155176">
    <property type="protein sequence ID" value="KAF9481630.1"/>
    <property type="molecule type" value="Genomic_DNA"/>
</dbReference>
<dbReference type="EC" id="4.2.3.-" evidence="6"/>
<dbReference type="GO" id="GO:0010333">
    <property type="term" value="F:terpene synthase activity"/>
    <property type="evidence" value="ECO:0007669"/>
    <property type="project" value="InterPro"/>
</dbReference>
<dbReference type="SFLD" id="SFLDS00005">
    <property type="entry name" value="Isoprenoid_Synthase_Type_I"/>
    <property type="match status" value="1"/>
</dbReference>
<dbReference type="OrthoDB" id="6486656at2759"/>
<evidence type="ECO:0000313" key="7">
    <source>
        <dbReference type="EMBL" id="KAF9481630.1"/>
    </source>
</evidence>
<protein>
    <recommendedName>
        <fullName evidence="6">Terpene synthase</fullName>
        <ecNumber evidence="6">4.2.3.-</ecNumber>
    </recommendedName>
</protein>
<dbReference type="Proteomes" id="UP000807469">
    <property type="component" value="Unassembled WGS sequence"/>
</dbReference>
<accession>A0A9P6D309</accession>
<dbReference type="InterPro" id="IPR008949">
    <property type="entry name" value="Isoprenoid_synthase_dom_sf"/>
</dbReference>
<sequence>MSEIQYRIPDLLQSWPWGRLLSPYYADAKRESSAWVESFRPFDRRGQKSFNACDLNLLASLTYSNRNKEFVRLGCDLMNFYFVYDEYTDVADPIFAGKIASMVIEAMRYPDRCSPASHILVGMTRDFWKQAHKLSVPGSPCFDHFIATSDVYFRAVTQEAHDREEHRIRSLDDYMDLRRNTSGARPTTTLIEFGLDLPEYVTSHPTIVSLTEKAVDLIVLVNDMHSYVREISCGLANHNIITVIMHERNLDLQAALDFLGIYANDIASIFLADLERVPSWGPELDERVQVYIEGLGQWVRGNDDWSCEGKRYHGNDGMKIKETRLISILPREGNYLVSETETALSEASSLVELEGSQSVRSTGWMQELRAWWDLLASGKILTRFMRGYSTMALEV</sequence>